<dbReference type="SUPFAM" id="SSF103473">
    <property type="entry name" value="MFS general substrate transporter"/>
    <property type="match status" value="1"/>
</dbReference>
<dbReference type="InterPro" id="IPR005828">
    <property type="entry name" value="MFS_sugar_transport-like"/>
</dbReference>
<comment type="similarity">
    <text evidence="2">Belongs to the major facilitator superfamily. Sugar transporter (TC 2.A.1.1) family.</text>
</comment>
<evidence type="ECO:0000313" key="10">
    <source>
        <dbReference type="Proteomes" id="UP001164761"/>
    </source>
</evidence>
<feature type="transmembrane region" description="Helical" evidence="7">
    <location>
        <begin position="161"/>
        <end position="181"/>
    </location>
</feature>
<accession>A0ABY6ZIU7</accession>
<evidence type="ECO:0000256" key="2">
    <source>
        <dbReference type="ARBA" id="ARBA00010992"/>
    </source>
</evidence>
<evidence type="ECO:0000313" key="9">
    <source>
        <dbReference type="EMBL" id="WAH42700.1"/>
    </source>
</evidence>
<dbReference type="Gene3D" id="1.20.1250.20">
    <property type="entry name" value="MFS general substrate transporter like domains"/>
    <property type="match status" value="1"/>
</dbReference>
<keyword evidence="4 7" id="KW-0812">Transmembrane</keyword>
<feature type="transmembrane region" description="Helical" evidence="7">
    <location>
        <begin position="398"/>
        <end position="419"/>
    </location>
</feature>
<dbReference type="PROSITE" id="PS50850">
    <property type="entry name" value="MFS"/>
    <property type="match status" value="1"/>
</dbReference>
<feature type="transmembrane region" description="Helical" evidence="7">
    <location>
        <begin position="96"/>
        <end position="115"/>
    </location>
</feature>
<evidence type="ECO:0000256" key="1">
    <source>
        <dbReference type="ARBA" id="ARBA00004651"/>
    </source>
</evidence>
<feature type="transmembrane region" description="Helical" evidence="7">
    <location>
        <begin position="121"/>
        <end position="140"/>
    </location>
</feature>
<keyword evidence="5 7" id="KW-1133">Transmembrane helix</keyword>
<dbReference type="InterPro" id="IPR036259">
    <property type="entry name" value="MFS_trans_sf"/>
</dbReference>
<feature type="domain" description="Major facilitator superfamily (MFS) profile" evidence="8">
    <location>
        <begin position="31"/>
        <end position="450"/>
    </location>
</feature>
<gene>
    <name evidence="9" type="ORF">NZD89_04490</name>
</gene>
<dbReference type="CDD" id="cd17316">
    <property type="entry name" value="MFS_SV2_like"/>
    <property type="match status" value="1"/>
</dbReference>
<evidence type="ECO:0000256" key="4">
    <source>
        <dbReference type="ARBA" id="ARBA00022692"/>
    </source>
</evidence>
<dbReference type="Proteomes" id="UP001164761">
    <property type="component" value="Chromosome"/>
</dbReference>
<dbReference type="Pfam" id="PF00083">
    <property type="entry name" value="Sugar_tr"/>
    <property type="match status" value="1"/>
</dbReference>
<name>A0ABY6ZIU7_9BACL</name>
<dbReference type="InterPro" id="IPR005829">
    <property type="entry name" value="Sugar_transporter_CS"/>
</dbReference>
<dbReference type="RefSeq" id="WP_268006574.1">
    <property type="nucleotide sequence ID" value="NZ_BSUT01000001.1"/>
</dbReference>
<feature type="transmembrane region" description="Helical" evidence="7">
    <location>
        <begin position="335"/>
        <end position="353"/>
    </location>
</feature>
<evidence type="ECO:0000256" key="3">
    <source>
        <dbReference type="ARBA" id="ARBA00022448"/>
    </source>
</evidence>
<feature type="transmembrane region" description="Helical" evidence="7">
    <location>
        <begin position="359"/>
        <end position="377"/>
    </location>
</feature>
<evidence type="ECO:0000256" key="5">
    <source>
        <dbReference type="ARBA" id="ARBA00022989"/>
    </source>
</evidence>
<reference evidence="9" key="1">
    <citation type="submission" date="2022-08" db="EMBL/GenBank/DDBJ databases">
        <title>Alicyclobacillus fastidiosus DSM 17978, complete genome.</title>
        <authorList>
            <person name="Wang Q."/>
            <person name="Cai R."/>
            <person name="Wang Z."/>
        </authorList>
    </citation>
    <scope>NUCLEOTIDE SEQUENCE</scope>
    <source>
        <strain evidence="9">DSM 17978</strain>
    </source>
</reference>
<dbReference type="PANTHER" id="PTHR48020">
    <property type="entry name" value="PROTON MYO-INOSITOL COTRANSPORTER"/>
    <property type="match status" value="1"/>
</dbReference>
<feature type="transmembrane region" description="Helical" evidence="7">
    <location>
        <begin position="305"/>
        <end position="323"/>
    </location>
</feature>
<protein>
    <submittedName>
        <fullName evidence="9">MFS transporter</fullName>
    </submittedName>
</protein>
<dbReference type="PROSITE" id="PS00217">
    <property type="entry name" value="SUGAR_TRANSPORT_2"/>
    <property type="match status" value="1"/>
</dbReference>
<dbReference type="InterPro" id="IPR050814">
    <property type="entry name" value="Myo-inositol_Transporter"/>
</dbReference>
<feature type="transmembrane region" description="Helical" evidence="7">
    <location>
        <begin position="68"/>
        <end position="89"/>
    </location>
</feature>
<evidence type="ECO:0000256" key="6">
    <source>
        <dbReference type="ARBA" id="ARBA00023136"/>
    </source>
</evidence>
<evidence type="ECO:0000259" key="8">
    <source>
        <dbReference type="PROSITE" id="PS50850"/>
    </source>
</evidence>
<comment type="subcellular location">
    <subcellularLocation>
        <location evidence="1">Cell membrane</location>
        <topology evidence="1">Multi-pass membrane protein</topology>
    </subcellularLocation>
</comment>
<dbReference type="EMBL" id="CP104067">
    <property type="protein sequence ID" value="WAH42700.1"/>
    <property type="molecule type" value="Genomic_DNA"/>
</dbReference>
<feature type="transmembrane region" description="Helical" evidence="7">
    <location>
        <begin position="31"/>
        <end position="56"/>
    </location>
</feature>
<feature type="transmembrane region" description="Helical" evidence="7">
    <location>
        <begin position="187"/>
        <end position="209"/>
    </location>
</feature>
<sequence length="467" mass="51920">MGSSRPPYESIDISGAIEHLVQEYSPSGNKIGWLMIASIFIEAWDLYSISFVLVFIEKIYHPSSLMLGLVAAATQGGAVIGALVGGWLTDRIGRRAVFLGTMVMFFIFGVAQAFAPSMAALVVLRFILGIPLGTDIANGYTYIMEFMQRGKREIMGNRWQFMFAVGEVVSIAVVLLFLGMGVSHDTLWRVILGLSGLPAIILFVLRFNLPETAIWLIQRGKFHEAKVVAQKIYGDSLEMLPDTDYDIPRPKLRDFLREIRKDKIRWRATVFGWIAGFMQNTEFTTFGFYLPVLFILLHVSGIVETNMLTLCVYLVAMVSGWVGPLITPKIGQRKLSIYGFGIAFIGLIIAAIAMYTHMYILLPIGAVILAWGHYWDAENCMTISSMVAPAKYRGTASGFSYIFVKLSGFLSIFLFPMFFSAIGKANATLFVSIFSLMGFLAALFILPEIYGFVGREHGENLTGQVPR</sequence>
<dbReference type="PANTHER" id="PTHR48020:SF12">
    <property type="entry name" value="PROTON MYO-INOSITOL COTRANSPORTER"/>
    <property type="match status" value="1"/>
</dbReference>
<keyword evidence="6 7" id="KW-0472">Membrane</keyword>
<organism evidence="9 10">
    <name type="scientific">Alicyclobacillus fastidiosus</name>
    <dbReference type="NCBI Taxonomy" id="392011"/>
    <lineage>
        <taxon>Bacteria</taxon>
        <taxon>Bacillati</taxon>
        <taxon>Bacillota</taxon>
        <taxon>Bacilli</taxon>
        <taxon>Bacillales</taxon>
        <taxon>Alicyclobacillaceae</taxon>
        <taxon>Alicyclobacillus</taxon>
    </lineage>
</organism>
<proteinExistence type="inferred from homology"/>
<feature type="transmembrane region" description="Helical" evidence="7">
    <location>
        <begin position="270"/>
        <end position="299"/>
    </location>
</feature>
<feature type="transmembrane region" description="Helical" evidence="7">
    <location>
        <begin position="425"/>
        <end position="446"/>
    </location>
</feature>
<keyword evidence="10" id="KW-1185">Reference proteome</keyword>
<keyword evidence="3" id="KW-0813">Transport</keyword>
<dbReference type="InterPro" id="IPR020846">
    <property type="entry name" value="MFS_dom"/>
</dbReference>
<evidence type="ECO:0000256" key="7">
    <source>
        <dbReference type="SAM" id="Phobius"/>
    </source>
</evidence>